<evidence type="ECO:0000313" key="4">
    <source>
        <dbReference type="Proteomes" id="UP000006559"/>
    </source>
</evidence>
<feature type="transmembrane region" description="Helical" evidence="2">
    <location>
        <begin position="272"/>
        <end position="290"/>
    </location>
</feature>
<feature type="compositionally biased region" description="Low complexity" evidence="1">
    <location>
        <begin position="215"/>
        <end position="230"/>
    </location>
</feature>
<evidence type="ECO:0000256" key="1">
    <source>
        <dbReference type="SAM" id="MobiDB-lite"/>
    </source>
</evidence>
<dbReference type="OrthoDB" id="2235255at2"/>
<proteinExistence type="predicted"/>
<organism evidence="3 4">
    <name type="scientific">Ligilactobacillus salivarius (strain UCC118)</name>
    <name type="common">Lactobacillus salivarius</name>
    <dbReference type="NCBI Taxonomy" id="362948"/>
    <lineage>
        <taxon>Bacteria</taxon>
        <taxon>Bacillati</taxon>
        <taxon>Bacillota</taxon>
        <taxon>Bacilli</taxon>
        <taxon>Lactobacillales</taxon>
        <taxon>Lactobacillaceae</taxon>
        <taxon>Ligilactobacillus</taxon>
    </lineage>
</organism>
<dbReference type="PATRIC" id="fig|362948.14.peg.1415"/>
<protein>
    <submittedName>
        <fullName evidence="3">Uncharacterized protein</fullName>
    </submittedName>
</protein>
<dbReference type="HOGENOM" id="CLU_820833_0_0_9"/>
<feature type="transmembrane region" description="Helical" evidence="2">
    <location>
        <begin position="297"/>
        <end position="318"/>
    </location>
</feature>
<accession>Q1WSI4</accession>
<dbReference type="AlphaFoldDB" id="Q1WSI4"/>
<sequence length="338" mass="39201">MMEVLSKIIVPFITAFITLYIARRITLSDNLDSKSGWRKELFEVASKANPTMDDVYRIRAALRYYPKYREKQRLGRNDIRPYEFAFMSDLFSEMCDDKDFFKDLCKSNKCYCNNGCCCKRTKDKLLNDKGAKLIRIMARYLLKIHWESRRRLIISRADVDQMDAKLPNDEIIGLQTIKLIDEVLDNDIGGKLGVIINKMSSTKCTKVENQNELTSELLSKSESKSQSNSEKASESESLTDNKLDYRQLEEAIYNDYGKYKKETKLYDQVTKWLFPMLLWGAVALGSLVLLSKIQPKGWICLGMYIVVAILVLSFPVVWVCNYIKNCWIAHKKKKDCTK</sequence>
<keyword evidence="4" id="KW-1185">Reference proteome</keyword>
<keyword evidence="2" id="KW-0472">Membrane</keyword>
<keyword evidence="2" id="KW-0812">Transmembrane</keyword>
<dbReference type="RefSeq" id="WP_011476293.1">
    <property type="nucleotide sequence ID" value="NC_007929.1"/>
</dbReference>
<name>Q1WSI4_LIGS1</name>
<evidence type="ECO:0000256" key="2">
    <source>
        <dbReference type="SAM" id="Phobius"/>
    </source>
</evidence>
<gene>
    <name evidence="3" type="ordered locus">LSL_1340</name>
</gene>
<evidence type="ECO:0000313" key="3">
    <source>
        <dbReference type="EMBL" id="ABE00145.1"/>
    </source>
</evidence>
<feature type="region of interest" description="Disordered" evidence="1">
    <location>
        <begin position="215"/>
        <end position="239"/>
    </location>
</feature>
<reference evidence="3 4" key="1">
    <citation type="journal article" date="2006" name="Proc. Natl. Acad. Sci. U.S.A.">
        <title>Multireplicon genome architecture of Lactobacillus salivarius.</title>
        <authorList>
            <person name="Claesson M.J."/>
            <person name="Li Y."/>
            <person name="Leahy S."/>
            <person name="Canchaya C."/>
            <person name="van Pijkeren J.P."/>
            <person name="Cerdeno-Tarraga A.M."/>
            <person name="Parkhill J."/>
            <person name="Flynn S."/>
            <person name="O'Sullivan G.C."/>
            <person name="Collins J.K."/>
            <person name="Higgins D."/>
            <person name="Shanahan F."/>
            <person name="Fitzgerald G.F."/>
            <person name="van Sinderen D."/>
            <person name="O'Toole P.W."/>
        </authorList>
    </citation>
    <scope>NUCLEOTIDE SEQUENCE [LARGE SCALE GENOMIC DNA]</scope>
    <source>
        <strain evidence="3 4">UCC118</strain>
    </source>
</reference>
<keyword evidence="2" id="KW-1133">Transmembrane helix</keyword>
<dbReference type="KEGG" id="lsl:LSL_1340"/>
<dbReference type="Proteomes" id="UP000006559">
    <property type="component" value="Chromosome"/>
</dbReference>
<dbReference type="EMBL" id="CP000233">
    <property type="protein sequence ID" value="ABE00145.1"/>
    <property type="molecule type" value="Genomic_DNA"/>
</dbReference>